<evidence type="ECO:0000313" key="6">
    <source>
        <dbReference type="EMBL" id="PFG30719.1"/>
    </source>
</evidence>
<proteinExistence type="predicted"/>
<evidence type="ECO:0000256" key="1">
    <source>
        <dbReference type="ARBA" id="ARBA00023015"/>
    </source>
</evidence>
<dbReference type="InterPro" id="IPR009057">
    <property type="entry name" value="Homeodomain-like_sf"/>
</dbReference>
<keyword evidence="2 4" id="KW-0238">DNA-binding</keyword>
<dbReference type="SUPFAM" id="SSF46689">
    <property type="entry name" value="Homeodomain-like"/>
    <property type="match status" value="1"/>
</dbReference>
<organism evidence="6 7">
    <name type="scientific">Paramicrobacterium agarici</name>
    <dbReference type="NCBI Taxonomy" id="630514"/>
    <lineage>
        <taxon>Bacteria</taxon>
        <taxon>Bacillati</taxon>
        <taxon>Actinomycetota</taxon>
        <taxon>Actinomycetes</taxon>
        <taxon>Micrococcales</taxon>
        <taxon>Microbacteriaceae</taxon>
        <taxon>Paramicrobacterium</taxon>
    </lineage>
</organism>
<accession>A0A2A9DXR9</accession>
<protein>
    <submittedName>
        <fullName evidence="6">TetR family transcriptional regulator</fullName>
    </submittedName>
</protein>
<keyword evidence="1" id="KW-0805">Transcription regulation</keyword>
<dbReference type="PRINTS" id="PR00455">
    <property type="entry name" value="HTHTETR"/>
</dbReference>
<sequence length="207" mass="22473">MPRITSEQRSSNRDQIIAAARRCFARQGFHSTSMPDIAAEAGLSTGAPYRYFTGKQELIVEVATRAFAAAFDPVLRIIEESEAITIGDLMTAAVQSHPPRGSADSTDDRVASEELLRCGIAAWAELLHNTDLHEHAVTGFNRITGDIARAIHGTQYADGEANARVIVALLHGFMIQRVAFGLTDLESLDPNIRAAMTRIGIISDKTL</sequence>
<dbReference type="PANTHER" id="PTHR30055">
    <property type="entry name" value="HTH-TYPE TRANSCRIPTIONAL REGULATOR RUTR"/>
    <property type="match status" value="1"/>
</dbReference>
<feature type="domain" description="HTH tetR-type" evidence="5">
    <location>
        <begin position="10"/>
        <end position="70"/>
    </location>
</feature>
<dbReference type="PANTHER" id="PTHR30055:SF234">
    <property type="entry name" value="HTH-TYPE TRANSCRIPTIONAL REGULATOR BETI"/>
    <property type="match status" value="1"/>
</dbReference>
<dbReference type="AlphaFoldDB" id="A0A2A9DXR9"/>
<name>A0A2A9DXR9_9MICO</name>
<keyword evidence="3" id="KW-0804">Transcription</keyword>
<dbReference type="InterPro" id="IPR050109">
    <property type="entry name" value="HTH-type_TetR-like_transc_reg"/>
</dbReference>
<dbReference type="GO" id="GO:0003700">
    <property type="term" value="F:DNA-binding transcription factor activity"/>
    <property type="evidence" value="ECO:0007669"/>
    <property type="project" value="TreeGrafter"/>
</dbReference>
<dbReference type="InterPro" id="IPR001647">
    <property type="entry name" value="HTH_TetR"/>
</dbReference>
<dbReference type="PROSITE" id="PS50977">
    <property type="entry name" value="HTH_TETR_2"/>
    <property type="match status" value="1"/>
</dbReference>
<gene>
    <name evidence="6" type="ORF">ATJ78_1655</name>
</gene>
<evidence type="ECO:0000259" key="5">
    <source>
        <dbReference type="PROSITE" id="PS50977"/>
    </source>
</evidence>
<evidence type="ECO:0000256" key="2">
    <source>
        <dbReference type="ARBA" id="ARBA00023125"/>
    </source>
</evidence>
<dbReference type="Gene3D" id="1.10.357.10">
    <property type="entry name" value="Tetracycline Repressor, domain 2"/>
    <property type="match status" value="1"/>
</dbReference>
<feature type="DNA-binding region" description="H-T-H motif" evidence="4">
    <location>
        <begin position="33"/>
        <end position="52"/>
    </location>
</feature>
<evidence type="ECO:0000256" key="3">
    <source>
        <dbReference type="ARBA" id="ARBA00023163"/>
    </source>
</evidence>
<evidence type="ECO:0000313" key="7">
    <source>
        <dbReference type="Proteomes" id="UP000221369"/>
    </source>
</evidence>
<dbReference type="Proteomes" id="UP000221369">
    <property type="component" value="Unassembled WGS sequence"/>
</dbReference>
<comment type="caution">
    <text evidence="6">The sequence shown here is derived from an EMBL/GenBank/DDBJ whole genome shotgun (WGS) entry which is preliminary data.</text>
</comment>
<reference evidence="6 7" key="1">
    <citation type="submission" date="2017-10" db="EMBL/GenBank/DDBJ databases">
        <title>Sequencing the genomes of 1000 actinobacteria strains.</title>
        <authorList>
            <person name="Klenk H.-P."/>
        </authorList>
    </citation>
    <scope>NUCLEOTIDE SEQUENCE [LARGE SCALE GENOMIC DNA]</scope>
    <source>
        <strain evidence="6 7">DSM 21798</strain>
    </source>
</reference>
<dbReference type="EMBL" id="PDJE01000001">
    <property type="protein sequence ID" value="PFG30719.1"/>
    <property type="molecule type" value="Genomic_DNA"/>
</dbReference>
<dbReference type="Pfam" id="PF00440">
    <property type="entry name" value="TetR_N"/>
    <property type="match status" value="1"/>
</dbReference>
<keyword evidence="7" id="KW-1185">Reference proteome</keyword>
<dbReference type="GO" id="GO:0000976">
    <property type="term" value="F:transcription cis-regulatory region binding"/>
    <property type="evidence" value="ECO:0007669"/>
    <property type="project" value="TreeGrafter"/>
</dbReference>
<evidence type="ECO:0000256" key="4">
    <source>
        <dbReference type="PROSITE-ProRule" id="PRU00335"/>
    </source>
</evidence>
<dbReference type="RefSeq" id="WP_098407143.1">
    <property type="nucleotide sequence ID" value="NZ_PDJE01000001.1"/>
</dbReference>